<protein>
    <submittedName>
        <fullName evidence="1">Uncharacterized protein</fullName>
    </submittedName>
</protein>
<organism evidence="1 2">
    <name type="scientific">Avena sativa</name>
    <name type="common">Oat</name>
    <dbReference type="NCBI Taxonomy" id="4498"/>
    <lineage>
        <taxon>Eukaryota</taxon>
        <taxon>Viridiplantae</taxon>
        <taxon>Streptophyta</taxon>
        <taxon>Embryophyta</taxon>
        <taxon>Tracheophyta</taxon>
        <taxon>Spermatophyta</taxon>
        <taxon>Magnoliopsida</taxon>
        <taxon>Liliopsida</taxon>
        <taxon>Poales</taxon>
        <taxon>Poaceae</taxon>
        <taxon>BOP clade</taxon>
        <taxon>Pooideae</taxon>
        <taxon>Poodae</taxon>
        <taxon>Poeae</taxon>
        <taxon>Poeae Chloroplast Group 1 (Aveneae type)</taxon>
        <taxon>Aveninae</taxon>
        <taxon>Avena</taxon>
    </lineage>
</organism>
<reference evidence="1" key="1">
    <citation type="submission" date="2021-05" db="EMBL/GenBank/DDBJ databases">
        <authorList>
            <person name="Scholz U."/>
            <person name="Mascher M."/>
            <person name="Fiebig A."/>
        </authorList>
    </citation>
    <scope>NUCLEOTIDE SEQUENCE [LARGE SCALE GENOMIC DNA]</scope>
</reference>
<proteinExistence type="predicted"/>
<evidence type="ECO:0000313" key="2">
    <source>
        <dbReference type="Proteomes" id="UP001732700"/>
    </source>
</evidence>
<dbReference type="Proteomes" id="UP001732700">
    <property type="component" value="Chromosome 1A"/>
</dbReference>
<accession>A0ACD5T6P4</accession>
<keyword evidence="2" id="KW-1185">Reference proteome</keyword>
<evidence type="ECO:0000313" key="1">
    <source>
        <dbReference type="EnsemblPlants" id="AVESA.00010b.r2.1AG0001350.1.CDS"/>
    </source>
</evidence>
<reference evidence="1" key="2">
    <citation type="submission" date="2025-09" db="UniProtKB">
        <authorList>
            <consortium name="EnsemblPlants"/>
        </authorList>
    </citation>
    <scope>IDENTIFICATION</scope>
</reference>
<sequence>MASSDEAADDSLQCKRGEKEYMLETKQIFLLFARDNLPDDVYRKFVKTMTQIWKQRVDPDGETSSISAEHRIEMAMKLLQGWAPVKQSFLNFIQGRSPFESDDNADADVDANALIQSPLDFLRRAKASPDISEDDYAAMLQALRKFSKRTMTAQQVFHIVKRCMSNCPEMLEEFTNNYLYPELKAPLTNKKYCRKLRTGRVAKTTLCFAPDANQSLNGTHIKATNMRKEGSEESLLPEEDEVDNVKPLPDWITSRLGENLPPEVNPVAENFKGCTPSYYLLPRNCKTLQSTYRTKLGRSILNDALVCPVSGERLRKTQSDYERKAENFEDQMFESDLLLQRFKATAEFIANLQDRGGSGLRINEHITPVHRRCLQKLYNDDPKLDDLLERNQNTSETLSILLSRLNQRVQNLSEACLSLRKILPPLIAENYYRLLDHRGPSFKKLDTKRMSNKALLAEAKEIHKSRLNSGDEYADHDIHKDISRIISSMCSSEEKLMMTWTEVVHPFLSANCLRSYSEETAAPSEACENCGIAALDTSDALDTSIPGSCAQGNEPENKNEPRELSKRTTKSRSVRGGTCCSLAVLCRLYQILYSRLQTARDLCTDDLYTKFKEQLRRLLGRSIDNSKFEDFCLEFLGPNSFELFTLDIVINRVVKQLGVISKRESHVQFLEELLRTSNLPKNQSSGWLVREEGILPLHFERRKKRKLEDGASSSSQLHGGSDSSS</sequence>
<name>A0ACD5T6P4_AVESA</name>
<dbReference type="EnsemblPlants" id="AVESA.00010b.r2.1AG0001350.1">
    <property type="protein sequence ID" value="AVESA.00010b.r2.1AG0001350.1.CDS"/>
    <property type="gene ID" value="AVESA.00010b.r2.1AG0001350"/>
</dbReference>